<keyword evidence="5 9" id="KW-0210">Decarboxylase</keyword>
<dbReference type="HAMAP" id="MF_00134_B">
    <property type="entry name" value="IGPS_B"/>
    <property type="match status" value="1"/>
</dbReference>
<dbReference type="CDD" id="cd00331">
    <property type="entry name" value="IGPS"/>
    <property type="match status" value="1"/>
</dbReference>
<comment type="pathway">
    <text evidence="2 9">Amino-acid biosynthesis; L-tryptophan biosynthesis; L-tryptophan from chorismate: step 4/5.</text>
</comment>
<evidence type="ECO:0000256" key="5">
    <source>
        <dbReference type="ARBA" id="ARBA00022793"/>
    </source>
</evidence>
<evidence type="ECO:0000256" key="3">
    <source>
        <dbReference type="ARBA" id="ARBA00008737"/>
    </source>
</evidence>
<dbReference type="Proteomes" id="UP000568839">
    <property type="component" value="Unassembled WGS sequence"/>
</dbReference>
<keyword evidence="6 9" id="KW-0822">Tryptophan biosynthesis</keyword>
<evidence type="ECO:0000256" key="6">
    <source>
        <dbReference type="ARBA" id="ARBA00022822"/>
    </source>
</evidence>
<dbReference type="GO" id="GO:0000162">
    <property type="term" value="P:L-tryptophan biosynthetic process"/>
    <property type="evidence" value="ECO:0007669"/>
    <property type="project" value="UniProtKB-UniRule"/>
</dbReference>
<evidence type="ECO:0000259" key="10">
    <source>
        <dbReference type="Pfam" id="PF00218"/>
    </source>
</evidence>
<dbReference type="NCBIfam" id="NF001377">
    <property type="entry name" value="PRK00278.2-4"/>
    <property type="match status" value="1"/>
</dbReference>
<keyword evidence="7 9" id="KW-0057">Aromatic amino acid biosynthesis</keyword>
<evidence type="ECO:0000256" key="2">
    <source>
        <dbReference type="ARBA" id="ARBA00004696"/>
    </source>
</evidence>
<evidence type="ECO:0000256" key="1">
    <source>
        <dbReference type="ARBA" id="ARBA00001633"/>
    </source>
</evidence>
<feature type="domain" description="Indole-3-glycerol phosphate synthase" evidence="10">
    <location>
        <begin position="8"/>
        <end position="248"/>
    </location>
</feature>
<dbReference type="InterPro" id="IPR013798">
    <property type="entry name" value="Indole-3-glycerol_P_synth_dom"/>
</dbReference>
<evidence type="ECO:0000256" key="7">
    <source>
        <dbReference type="ARBA" id="ARBA00023141"/>
    </source>
</evidence>
<dbReference type="Pfam" id="PF00218">
    <property type="entry name" value="IGPS"/>
    <property type="match status" value="1"/>
</dbReference>
<dbReference type="PANTHER" id="PTHR22854">
    <property type="entry name" value="TRYPTOPHAN BIOSYNTHESIS PROTEIN"/>
    <property type="match status" value="1"/>
</dbReference>
<sequence>MLEEIVNRKKTDLKFFQMPRQEYVPHYSLQKSLAFAGIHDGIGLIAEIKRASPSKGEFASDLDIISRAKAYEAGGADAISVLTDQPYFQGALTDLITVKKAVGLPVLRKDFIIDERQIEESARIGADAILLIASILEPNQILEFSKLAKNYGLESLVEVHTKNELDRLLDVYEPPLIGINNRNLKTFKTDLNQTIELFSHVPEQSLVISESGIHTAEDVSTITRAGAKAMLMGERLVTDGDPETVIPELKKGAQLA</sequence>
<dbReference type="GO" id="GO:0004425">
    <property type="term" value="F:indole-3-glycerol-phosphate synthase activity"/>
    <property type="evidence" value="ECO:0007669"/>
    <property type="project" value="UniProtKB-UniRule"/>
</dbReference>
<dbReference type="EC" id="4.1.1.48" evidence="9"/>
<dbReference type="GO" id="GO:0004640">
    <property type="term" value="F:phosphoribosylanthranilate isomerase activity"/>
    <property type="evidence" value="ECO:0007669"/>
    <property type="project" value="TreeGrafter"/>
</dbReference>
<accession>A0A841PXW1</accession>
<dbReference type="InterPro" id="IPR013785">
    <property type="entry name" value="Aldolase_TIM"/>
</dbReference>
<name>A0A841PXW1_9BACL</name>
<keyword evidence="12" id="KW-1185">Reference proteome</keyword>
<evidence type="ECO:0000256" key="8">
    <source>
        <dbReference type="ARBA" id="ARBA00023239"/>
    </source>
</evidence>
<dbReference type="InterPro" id="IPR045186">
    <property type="entry name" value="Indole-3-glycerol_P_synth"/>
</dbReference>
<dbReference type="EMBL" id="JACHHJ010000001">
    <property type="protein sequence ID" value="MBB6449042.1"/>
    <property type="molecule type" value="Genomic_DNA"/>
</dbReference>
<dbReference type="PROSITE" id="PS00614">
    <property type="entry name" value="IGPS"/>
    <property type="match status" value="1"/>
</dbReference>
<dbReference type="RefSeq" id="WP_184402971.1">
    <property type="nucleotide sequence ID" value="NZ_JACHHJ010000001.1"/>
</dbReference>
<evidence type="ECO:0000256" key="4">
    <source>
        <dbReference type="ARBA" id="ARBA00022605"/>
    </source>
</evidence>
<keyword evidence="8 9" id="KW-0456">Lyase</keyword>
<dbReference type="SUPFAM" id="SSF51366">
    <property type="entry name" value="Ribulose-phoshate binding barrel"/>
    <property type="match status" value="1"/>
</dbReference>
<dbReference type="InterPro" id="IPR011060">
    <property type="entry name" value="RibuloseP-bd_barrel"/>
</dbReference>
<organism evidence="11 12">
    <name type="scientific">Geomicrobium halophilum</name>
    <dbReference type="NCBI Taxonomy" id="549000"/>
    <lineage>
        <taxon>Bacteria</taxon>
        <taxon>Bacillati</taxon>
        <taxon>Bacillota</taxon>
        <taxon>Bacilli</taxon>
        <taxon>Bacillales</taxon>
        <taxon>Geomicrobium</taxon>
    </lineage>
</organism>
<evidence type="ECO:0000256" key="9">
    <source>
        <dbReference type="HAMAP-Rule" id="MF_00134"/>
    </source>
</evidence>
<comment type="similarity">
    <text evidence="3 9">Belongs to the TrpC family.</text>
</comment>
<reference evidence="11 12" key="1">
    <citation type="submission" date="2020-08" db="EMBL/GenBank/DDBJ databases">
        <title>Genomic Encyclopedia of Type Strains, Phase IV (KMG-IV): sequencing the most valuable type-strain genomes for metagenomic binning, comparative biology and taxonomic classification.</title>
        <authorList>
            <person name="Goeker M."/>
        </authorList>
    </citation>
    <scope>NUCLEOTIDE SEQUENCE [LARGE SCALE GENOMIC DNA]</scope>
    <source>
        <strain evidence="11 12">DSM 21769</strain>
    </source>
</reference>
<dbReference type="PANTHER" id="PTHR22854:SF2">
    <property type="entry name" value="INDOLE-3-GLYCEROL-PHOSPHATE SYNTHASE"/>
    <property type="match status" value="1"/>
</dbReference>
<dbReference type="Gene3D" id="3.20.20.70">
    <property type="entry name" value="Aldolase class I"/>
    <property type="match status" value="1"/>
</dbReference>
<proteinExistence type="inferred from homology"/>
<dbReference type="InterPro" id="IPR001468">
    <property type="entry name" value="Indole-3-GlycerolPSynthase_CS"/>
</dbReference>
<keyword evidence="4 9" id="KW-0028">Amino-acid biosynthesis</keyword>
<comment type="catalytic activity">
    <reaction evidence="1 9">
        <text>1-(2-carboxyphenylamino)-1-deoxy-D-ribulose 5-phosphate + H(+) = (1S,2R)-1-C-(indol-3-yl)glycerol 3-phosphate + CO2 + H2O</text>
        <dbReference type="Rhea" id="RHEA:23476"/>
        <dbReference type="ChEBI" id="CHEBI:15377"/>
        <dbReference type="ChEBI" id="CHEBI:15378"/>
        <dbReference type="ChEBI" id="CHEBI:16526"/>
        <dbReference type="ChEBI" id="CHEBI:58613"/>
        <dbReference type="ChEBI" id="CHEBI:58866"/>
        <dbReference type="EC" id="4.1.1.48"/>
    </reaction>
</comment>
<dbReference type="UniPathway" id="UPA00035">
    <property type="reaction ID" value="UER00043"/>
</dbReference>
<evidence type="ECO:0000313" key="12">
    <source>
        <dbReference type="Proteomes" id="UP000568839"/>
    </source>
</evidence>
<evidence type="ECO:0000313" key="11">
    <source>
        <dbReference type="EMBL" id="MBB6449042.1"/>
    </source>
</evidence>
<dbReference type="AlphaFoldDB" id="A0A841PXW1"/>
<dbReference type="FunFam" id="3.20.20.70:FF:000024">
    <property type="entry name" value="Indole-3-glycerol phosphate synthase"/>
    <property type="match status" value="1"/>
</dbReference>
<comment type="caution">
    <text evidence="11">The sequence shown here is derived from an EMBL/GenBank/DDBJ whole genome shotgun (WGS) entry which is preliminary data.</text>
</comment>
<protein>
    <recommendedName>
        <fullName evidence="9">Indole-3-glycerol phosphate synthase</fullName>
        <shortName evidence="9">IGPS</shortName>
        <ecNumber evidence="9">4.1.1.48</ecNumber>
    </recommendedName>
</protein>
<gene>
    <name evidence="9" type="primary">trpC</name>
    <name evidence="11" type="ORF">HNR44_000991</name>
</gene>